<organism evidence="1 2">
    <name type="scientific">Umbra pygmaea</name>
    <name type="common">Eastern mudminnow</name>
    <dbReference type="NCBI Taxonomy" id="75934"/>
    <lineage>
        <taxon>Eukaryota</taxon>
        <taxon>Metazoa</taxon>
        <taxon>Chordata</taxon>
        <taxon>Craniata</taxon>
        <taxon>Vertebrata</taxon>
        <taxon>Euteleostomi</taxon>
        <taxon>Actinopterygii</taxon>
        <taxon>Neopterygii</taxon>
        <taxon>Teleostei</taxon>
        <taxon>Protacanthopterygii</taxon>
        <taxon>Esociformes</taxon>
        <taxon>Umbridae</taxon>
        <taxon>Umbra</taxon>
    </lineage>
</organism>
<comment type="caution">
    <text evidence="1">The sequence shown here is derived from an EMBL/GenBank/DDBJ whole genome shotgun (WGS) entry which is preliminary data.</text>
</comment>
<dbReference type="AlphaFoldDB" id="A0ABD0XHF9"/>
<feature type="non-terminal residue" evidence="1">
    <location>
        <position position="1"/>
    </location>
</feature>
<dbReference type="EMBL" id="JAGEUA010000002">
    <property type="protein sequence ID" value="KAL1007384.1"/>
    <property type="molecule type" value="Genomic_DNA"/>
</dbReference>
<accession>A0ABD0XHF9</accession>
<keyword evidence="2" id="KW-1185">Reference proteome</keyword>
<gene>
    <name evidence="1" type="ORF">UPYG_G00086060</name>
</gene>
<protein>
    <submittedName>
        <fullName evidence="1">Uncharacterized protein</fullName>
    </submittedName>
</protein>
<name>A0ABD0XHF9_UMBPY</name>
<evidence type="ECO:0000313" key="1">
    <source>
        <dbReference type="EMBL" id="KAL1007384.1"/>
    </source>
</evidence>
<dbReference type="Proteomes" id="UP001557470">
    <property type="component" value="Unassembled WGS sequence"/>
</dbReference>
<sequence length="96" mass="10445">TGTNTQTAPRTLLDTSPRCLNTLTSTCKWADLKCSLCEFCLTTSVLYLSCGLFSLQPKDRCLNGRALKEAPAAFNSLPNQLRAMAVLSPYSQSPDI</sequence>
<proteinExistence type="predicted"/>
<reference evidence="1 2" key="1">
    <citation type="submission" date="2024-06" db="EMBL/GenBank/DDBJ databases">
        <authorList>
            <person name="Pan Q."/>
            <person name="Wen M."/>
            <person name="Jouanno E."/>
            <person name="Zahm M."/>
            <person name="Klopp C."/>
            <person name="Cabau C."/>
            <person name="Louis A."/>
            <person name="Berthelot C."/>
            <person name="Parey E."/>
            <person name="Roest Crollius H."/>
            <person name="Montfort J."/>
            <person name="Robinson-Rechavi M."/>
            <person name="Bouchez O."/>
            <person name="Lampietro C."/>
            <person name="Lopez Roques C."/>
            <person name="Donnadieu C."/>
            <person name="Postlethwait J."/>
            <person name="Bobe J."/>
            <person name="Verreycken H."/>
            <person name="Guiguen Y."/>
        </authorList>
    </citation>
    <scope>NUCLEOTIDE SEQUENCE [LARGE SCALE GENOMIC DNA]</scope>
    <source>
        <strain evidence="1">Up_M1</strain>
        <tissue evidence="1">Testis</tissue>
    </source>
</reference>
<evidence type="ECO:0000313" key="2">
    <source>
        <dbReference type="Proteomes" id="UP001557470"/>
    </source>
</evidence>